<reference evidence="2 3" key="1">
    <citation type="submission" date="2018-06" db="EMBL/GenBank/DDBJ databases">
        <title>Sphaerisporangium craniellae sp. nov., isolated from a marine sponge in the South China Sea.</title>
        <authorList>
            <person name="Li L."/>
        </authorList>
    </citation>
    <scope>NUCLEOTIDE SEQUENCE [LARGE SCALE GENOMIC DNA]</scope>
    <source>
        <strain evidence="2 3">LHW63015</strain>
    </source>
</reference>
<name>A0A366LUS8_9ACTN</name>
<proteinExistence type="predicted"/>
<dbReference type="InterPro" id="IPR002575">
    <property type="entry name" value="Aminoglycoside_PTrfase"/>
</dbReference>
<dbReference type="AlphaFoldDB" id="A0A366LUS8"/>
<accession>A0A366LUS8</accession>
<dbReference type="InterPro" id="IPR011009">
    <property type="entry name" value="Kinase-like_dom_sf"/>
</dbReference>
<evidence type="ECO:0000313" key="2">
    <source>
        <dbReference type="EMBL" id="RBQ17064.1"/>
    </source>
</evidence>
<evidence type="ECO:0000259" key="1">
    <source>
        <dbReference type="Pfam" id="PF01636"/>
    </source>
</evidence>
<keyword evidence="2" id="KW-0808">Transferase</keyword>
<dbReference type="Pfam" id="PF01636">
    <property type="entry name" value="APH"/>
    <property type="match status" value="1"/>
</dbReference>
<gene>
    <name evidence="2" type="ORF">DP939_26615</name>
</gene>
<dbReference type="EMBL" id="QMEY01000013">
    <property type="protein sequence ID" value="RBQ17064.1"/>
    <property type="molecule type" value="Genomic_DNA"/>
</dbReference>
<dbReference type="Proteomes" id="UP000253303">
    <property type="component" value="Unassembled WGS sequence"/>
</dbReference>
<feature type="domain" description="Aminoglycoside phosphotransferase" evidence="1">
    <location>
        <begin position="31"/>
        <end position="233"/>
    </location>
</feature>
<organism evidence="2 3">
    <name type="scientific">Spongiactinospora rosea</name>
    <dbReference type="NCBI Taxonomy" id="2248750"/>
    <lineage>
        <taxon>Bacteria</taxon>
        <taxon>Bacillati</taxon>
        <taxon>Actinomycetota</taxon>
        <taxon>Actinomycetes</taxon>
        <taxon>Streptosporangiales</taxon>
        <taxon>Streptosporangiaceae</taxon>
        <taxon>Spongiactinospora</taxon>
    </lineage>
</organism>
<sequence>MPGRNLPGTGRRAARVAVGQSTTHDLEFGDEVVIKRYRSWDRREPQREWTALTLLAEHAPGLAPAPIRADLNVSPPTVVMSRLPGHVLRGAPATVAQIDAVAAAFTRLHQAIPGPVLEAVEPAAWGPAAAVAKVRTWADKRPDLGHDADVRHAFQEGATWLATNAPDRLISDPLPPVLGLSDGNHANYLWDDGDRQVRLLDWEDSGRSDRAFEIAEFCEHTSRLDGTFDTEHLLAAVNVTEKEHRRIHDFRRLLALGWLLMLGPAGPFTARSPAGTLERQAQRVLHLLA</sequence>
<keyword evidence="3" id="KW-1185">Reference proteome</keyword>
<evidence type="ECO:0000313" key="3">
    <source>
        <dbReference type="Proteomes" id="UP000253303"/>
    </source>
</evidence>
<dbReference type="GO" id="GO:0016740">
    <property type="term" value="F:transferase activity"/>
    <property type="evidence" value="ECO:0007669"/>
    <property type="project" value="UniProtKB-KW"/>
</dbReference>
<protein>
    <submittedName>
        <fullName evidence="2">Aminoglycoside phosphotransferase family protein</fullName>
    </submittedName>
</protein>
<dbReference type="SUPFAM" id="SSF56112">
    <property type="entry name" value="Protein kinase-like (PK-like)"/>
    <property type="match status" value="1"/>
</dbReference>
<dbReference type="Gene3D" id="3.90.1200.10">
    <property type="match status" value="1"/>
</dbReference>
<comment type="caution">
    <text evidence="2">The sequence shown here is derived from an EMBL/GenBank/DDBJ whole genome shotgun (WGS) entry which is preliminary data.</text>
</comment>